<dbReference type="AlphaFoldDB" id="A0A838BRI1"/>
<sequence>MPPSMRDAAIRDLAPTGVVRAAINTANPVLARKGPDGLPQGVSVDIAQELGRSLGRPVQLIAYETAGRVFDALDRSEWDLAFLAIEPARATRVIFSSPYVVIEGTYLVRSDATFTRVAELDRTGTKIAVGLNAAYDLYLSRHLEHAEIVRAPTPNAALEMFATEGLEAAAGVRQALEAFATQRPGFRVLPDPFMTIRQALATPQGREVGGQYLNDFIENLKTSGSLRAVLDRNGQAGVPIAGP</sequence>
<dbReference type="CDD" id="cd13623">
    <property type="entry name" value="PBP2_AA_hypothetical"/>
    <property type="match status" value="1"/>
</dbReference>
<protein>
    <submittedName>
        <fullName evidence="3">ABC transporter substrate-binding protein</fullName>
    </submittedName>
</protein>
<organism evidence="3 4">
    <name type="scientific">Microvirga mediterraneensis</name>
    <dbReference type="NCBI Taxonomy" id="2754695"/>
    <lineage>
        <taxon>Bacteria</taxon>
        <taxon>Pseudomonadati</taxon>
        <taxon>Pseudomonadota</taxon>
        <taxon>Alphaproteobacteria</taxon>
        <taxon>Hyphomicrobiales</taxon>
        <taxon>Methylobacteriaceae</taxon>
        <taxon>Microvirga</taxon>
    </lineage>
</organism>
<comment type="caution">
    <text evidence="3">The sequence shown here is derived from an EMBL/GenBank/DDBJ whole genome shotgun (WGS) entry which is preliminary data.</text>
</comment>
<proteinExistence type="predicted"/>
<keyword evidence="1" id="KW-0732">Signal</keyword>
<reference evidence="3 4" key="1">
    <citation type="submission" date="2020-07" db="EMBL/GenBank/DDBJ databases">
        <title>Draft genome and description of Microvirga mediterraneensis Marseille-Q2068 sp. nov.</title>
        <authorList>
            <person name="Boxberger M."/>
        </authorList>
    </citation>
    <scope>NUCLEOTIDE SEQUENCE [LARGE SCALE GENOMIC DNA]</scope>
    <source>
        <strain evidence="3 4">Marseille-Q2068</strain>
    </source>
</reference>
<dbReference type="SUPFAM" id="SSF53850">
    <property type="entry name" value="Periplasmic binding protein-like II"/>
    <property type="match status" value="1"/>
</dbReference>
<dbReference type="SMART" id="SM00062">
    <property type="entry name" value="PBPb"/>
    <property type="match status" value="1"/>
</dbReference>
<dbReference type="Gene3D" id="3.40.190.10">
    <property type="entry name" value="Periplasmic binding protein-like II"/>
    <property type="match status" value="2"/>
</dbReference>
<accession>A0A838BRI1</accession>
<evidence type="ECO:0000313" key="4">
    <source>
        <dbReference type="Proteomes" id="UP000572984"/>
    </source>
</evidence>
<dbReference type="Pfam" id="PF00497">
    <property type="entry name" value="SBP_bac_3"/>
    <property type="match status" value="1"/>
</dbReference>
<evidence type="ECO:0000313" key="3">
    <source>
        <dbReference type="EMBL" id="MBA1157046.1"/>
    </source>
</evidence>
<feature type="domain" description="Solute-binding protein family 3/N-terminal" evidence="2">
    <location>
        <begin position="18"/>
        <end position="237"/>
    </location>
</feature>
<dbReference type="InterPro" id="IPR001638">
    <property type="entry name" value="Solute-binding_3/MltF_N"/>
</dbReference>
<name>A0A838BRI1_9HYPH</name>
<keyword evidence="4" id="KW-1185">Reference proteome</keyword>
<gene>
    <name evidence="3" type="ORF">H0S73_13000</name>
</gene>
<dbReference type="Proteomes" id="UP000572984">
    <property type="component" value="Unassembled WGS sequence"/>
</dbReference>
<dbReference type="PANTHER" id="PTHR35936">
    <property type="entry name" value="MEMBRANE-BOUND LYTIC MUREIN TRANSGLYCOSYLASE F"/>
    <property type="match status" value="1"/>
</dbReference>
<dbReference type="EMBL" id="JACDXJ010000001">
    <property type="protein sequence ID" value="MBA1157046.1"/>
    <property type="molecule type" value="Genomic_DNA"/>
</dbReference>
<evidence type="ECO:0000259" key="2">
    <source>
        <dbReference type="SMART" id="SM00062"/>
    </source>
</evidence>
<dbReference type="PANTHER" id="PTHR35936:SF17">
    <property type="entry name" value="ARGININE-BINDING EXTRACELLULAR PROTEIN ARTP"/>
    <property type="match status" value="1"/>
</dbReference>
<dbReference type="RefSeq" id="WP_181052564.1">
    <property type="nucleotide sequence ID" value="NZ_JACDXJ010000001.1"/>
</dbReference>
<evidence type="ECO:0000256" key="1">
    <source>
        <dbReference type="ARBA" id="ARBA00022729"/>
    </source>
</evidence>